<dbReference type="EMBL" id="NOWC01000028">
    <property type="protein sequence ID" value="OZS72990.1"/>
    <property type="molecule type" value="Genomic_DNA"/>
</dbReference>
<dbReference type="Gene3D" id="3.40.50.1110">
    <property type="entry name" value="SGNH hydrolase"/>
    <property type="match status" value="1"/>
</dbReference>
<evidence type="ECO:0000313" key="1">
    <source>
        <dbReference type="EMBL" id="CAB5717378.1"/>
    </source>
</evidence>
<dbReference type="Proteomes" id="UP000216001">
    <property type="component" value="Unassembled WGS sequence"/>
</dbReference>
<dbReference type="SUPFAM" id="SSF52266">
    <property type="entry name" value="SGNH hydrolase"/>
    <property type="match status" value="1"/>
</dbReference>
<sequence>MNIYKISVISSLLFSSLSYSKPIFIGDSLTYEIAKGYSTIQAVDARYKVGSGLSTKNILDWQRYAEQFSFEEYDTVYVILGTNDHVQISEKEKYTSKVRHFIQTIKARNQNVIWLLPPTLKDTAKNRLLDNTRQAIMTASQIEGITTVDTRTVLGETYKDVIDGTTVRTKDGIHITPNGALLTVTQLLF</sequence>
<reference evidence="3 4" key="1">
    <citation type="submission" date="2017-07" db="EMBL/GenBank/DDBJ databases">
        <title>blaIMP-27 on transferable plasmids in Proteus mirabilis and Providencia rettgeri.</title>
        <authorList>
            <person name="Potter R."/>
        </authorList>
    </citation>
    <scope>NUCLEOTIDE SEQUENCE [LARGE SCALE GENOMIC DNA]</scope>
    <source>
        <strain evidence="3 4">PR1</strain>
        <plasmid evidence="2">pPR1</plasmid>
    </source>
</reference>
<name>A0A264VNS0_PRORE</name>
<geneLocation type="plasmid" evidence="2">
    <name>pPR1</name>
</geneLocation>
<proteinExistence type="predicted"/>
<dbReference type="GO" id="GO:0016788">
    <property type="term" value="F:hydrolase activity, acting on ester bonds"/>
    <property type="evidence" value="ECO:0007669"/>
    <property type="project" value="UniProtKB-ARBA"/>
</dbReference>
<dbReference type="STRING" id="587.RB151_017220"/>
<dbReference type="Pfam" id="PF04311">
    <property type="entry name" value="DUF459"/>
    <property type="match status" value="1"/>
</dbReference>
<evidence type="ECO:0000313" key="3">
    <source>
        <dbReference type="EMBL" id="OZS72990.1"/>
    </source>
</evidence>
<dbReference type="EMBL" id="CAHPSF010000018">
    <property type="protein sequence ID" value="CAB5717378.1"/>
    <property type="molecule type" value="Genomic_DNA"/>
</dbReference>
<organism evidence="3 4">
    <name type="scientific">Providencia rettgeri</name>
    <dbReference type="NCBI Taxonomy" id="587"/>
    <lineage>
        <taxon>Bacteria</taxon>
        <taxon>Pseudomonadati</taxon>
        <taxon>Pseudomonadota</taxon>
        <taxon>Gammaproteobacteria</taxon>
        <taxon>Enterobacterales</taxon>
        <taxon>Morganellaceae</taxon>
        <taxon>Providencia</taxon>
    </lineage>
</organism>
<dbReference type="Proteomes" id="UP000834611">
    <property type="component" value="Unassembled WGS sequence"/>
</dbReference>
<dbReference type="InterPro" id="IPR036514">
    <property type="entry name" value="SGNH_hydro_sf"/>
</dbReference>
<evidence type="ECO:0000313" key="2">
    <source>
        <dbReference type="EMBL" id="OZS71810.1"/>
    </source>
</evidence>
<dbReference type="EMBL" id="NOWC01000095">
    <property type="protein sequence ID" value="OZS71810.1"/>
    <property type="molecule type" value="Genomic_DNA"/>
</dbReference>
<dbReference type="InterPro" id="IPR007407">
    <property type="entry name" value="DUF459"/>
</dbReference>
<protein>
    <submittedName>
        <fullName evidence="3">Uncharacterized protein</fullName>
    </submittedName>
</protein>
<comment type="caution">
    <text evidence="3">The sequence shown here is derived from an EMBL/GenBank/DDBJ whole genome shotgun (WGS) entry which is preliminary data.</text>
</comment>
<keyword evidence="2" id="KW-0614">Plasmid</keyword>
<accession>A0A264VNS0</accession>
<dbReference type="AlphaFoldDB" id="A0A264VNS0"/>
<dbReference type="GeneID" id="93396172"/>
<gene>
    <name evidence="3" type="ORF">CHI95_19235</name>
    <name evidence="2" type="ORF">CHI95_24830</name>
    <name evidence="1" type="ORF">GHA_04300</name>
</gene>
<evidence type="ECO:0000313" key="4">
    <source>
        <dbReference type="Proteomes" id="UP000216001"/>
    </source>
</evidence>
<dbReference type="RefSeq" id="WP_094962561.1">
    <property type="nucleotide sequence ID" value="NZ_ABEXOC020000006.1"/>
</dbReference>
<reference evidence="1" key="2">
    <citation type="submission" date="2020-05" db="EMBL/GenBank/DDBJ databases">
        <authorList>
            <person name="Delgado-Blas J."/>
        </authorList>
    </citation>
    <scope>NUCLEOTIDE SEQUENCE</scope>
    <source>
        <strain evidence="1">BB1453</strain>
    </source>
</reference>